<sequence length="41" mass="4465">MVQSCRRADEAVGFDRLPGRFSPVDDAGPFERQTPSGILEG</sequence>
<dbReference type="AlphaFoldDB" id="A0A6G9CP54"/>
<organism evidence="2 3">
    <name type="scientific">Rhodococcus erythropolis</name>
    <name type="common">Arthrobacter picolinophilus</name>
    <dbReference type="NCBI Taxonomy" id="1833"/>
    <lineage>
        <taxon>Bacteria</taxon>
        <taxon>Bacillati</taxon>
        <taxon>Actinomycetota</taxon>
        <taxon>Actinomycetes</taxon>
        <taxon>Mycobacteriales</taxon>
        <taxon>Nocardiaceae</taxon>
        <taxon>Rhodococcus</taxon>
        <taxon>Rhodococcus erythropolis group</taxon>
    </lineage>
</organism>
<accession>A0A6G9CP54</accession>
<proteinExistence type="predicted"/>
<feature type="region of interest" description="Disordered" evidence="1">
    <location>
        <begin position="16"/>
        <end position="41"/>
    </location>
</feature>
<name>A0A6G9CP54_RHOER</name>
<evidence type="ECO:0000313" key="3">
    <source>
        <dbReference type="Proteomes" id="UP000502345"/>
    </source>
</evidence>
<dbReference type="EMBL" id="CP050124">
    <property type="protein sequence ID" value="QIP38486.1"/>
    <property type="molecule type" value="Genomic_DNA"/>
</dbReference>
<evidence type="ECO:0000313" key="2">
    <source>
        <dbReference type="EMBL" id="QIP38486.1"/>
    </source>
</evidence>
<evidence type="ECO:0000256" key="1">
    <source>
        <dbReference type="SAM" id="MobiDB-lite"/>
    </source>
</evidence>
<dbReference type="Proteomes" id="UP000502345">
    <property type="component" value="Chromosome"/>
</dbReference>
<protein>
    <submittedName>
        <fullName evidence="2">Uncharacterized protein</fullName>
    </submittedName>
</protein>
<reference evidence="2 3" key="1">
    <citation type="submission" date="2020-03" db="EMBL/GenBank/DDBJ databases">
        <title>Screen low temperature-resistant strains for efficient degradation of petroleum hydrocarbons under the low temperature.</title>
        <authorList>
            <person name="Wang Y."/>
            <person name="Chen J."/>
        </authorList>
    </citation>
    <scope>NUCLEOTIDE SEQUENCE [LARGE SCALE GENOMIC DNA]</scope>
    <source>
        <strain evidence="2 3">KB1</strain>
    </source>
</reference>
<gene>
    <name evidence="2" type="ORF">G9444_1242</name>
</gene>